<dbReference type="STRING" id="94643.A0A2A9M6B6"/>
<organism evidence="2 3">
    <name type="scientific">Besnoitia besnoiti</name>
    <name type="common">Apicomplexan protozoan</name>
    <dbReference type="NCBI Taxonomy" id="94643"/>
    <lineage>
        <taxon>Eukaryota</taxon>
        <taxon>Sar</taxon>
        <taxon>Alveolata</taxon>
        <taxon>Apicomplexa</taxon>
        <taxon>Conoidasida</taxon>
        <taxon>Coccidia</taxon>
        <taxon>Eucoccidiorida</taxon>
        <taxon>Eimeriorina</taxon>
        <taxon>Sarcocystidae</taxon>
        <taxon>Besnoitia</taxon>
    </lineage>
</organism>
<feature type="compositionally biased region" description="Polar residues" evidence="1">
    <location>
        <begin position="1503"/>
        <end position="1513"/>
    </location>
</feature>
<dbReference type="RefSeq" id="XP_029217508.1">
    <property type="nucleotide sequence ID" value="XM_029366077.1"/>
</dbReference>
<evidence type="ECO:0000313" key="3">
    <source>
        <dbReference type="Proteomes" id="UP000224006"/>
    </source>
</evidence>
<feature type="compositionally biased region" description="Basic and acidic residues" evidence="1">
    <location>
        <begin position="979"/>
        <end position="996"/>
    </location>
</feature>
<accession>A0A2A9M6B6</accession>
<feature type="region of interest" description="Disordered" evidence="1">
    <location>
        <begin position="465"/>
        <end position="489"/>
    </location>
</feature>
<sequence length="1944" mass="202418">MELNKVTTFLSGTFSWISNSSQLAAGAAHLSSRIRQLLSRNAGHGLTVQEQRVLLVIERQIDSLIHPLQYCVFWARHRHSAIHSTVHHVQEILLSVFIFIQPFLDGSLQQHAAGETQGASSGVSLTPRVGPCASFSHSAASPSSNLGASLSSGSSGARSQVYADLQYCSSELTVAYSLLNTALNFIHFVESPARSCPSCLERAAFGCSPATSLPGDARVSFLFEAARANPLAPPPCPSAPHAAETETQSSSHAQAAPQGRREGDHHGLSRDLRIEKTRCLPGAFEGAEYENPALCVQRRHPSGADADPACPSSASQTECSSLGRFSFGAAVVSSERWGGPRDSEIPLSSRDLFAGASSPFASGDWRAPPAACLPHSQLVGSVAGVPRPLAQTRFSPAALLRASRKLQEARLTNRRGDLCMSLGRLYFRVVTQTLLPSSLLQLTSPPCCPAEFPFLAPVLPRGGLGAGSDRFGQPAGESPPPRGVRPCGAGQSVDPAGLEWFYGRPQASTGGDADCFTGVSGVSSPFPHGQSPPRDLEAYSAHATAFAGPGARSRARAGHSPLRQWVTCSISDWSLLHPVALLRIVKNAHEAVRGGRVEGPVSRGWQGGTQHSGMEQATSMCVESLRPPEKIGGPGSSSTIGIASPWSKAGFGPGLAPSGAFGAFGANGPSCGARTEALLWGAHGGLDGATDGVSGPFGGSWSGVRLSETGGLRGPDGLPPPGTRFAGAGGAWNSMAGCEKAGGRAAEKKGRRLDRDDPLRGERFDYGFSVSMGMYQAEEDSSHDPDIVYVPDPEQIDETLLGMPPVRTPCASELQTASSYAPTRGAEGSYSHTREYACYGPGDDLCRFSACSGLTESAFCASGPGHQPLQAHQPSGRRDEGLDWNQSADPTAFGVCMRSAGEMHKRDDFYGGEGHPRGVGRPSPGHAGPGVGGDGDWEPLKAGVQRQESRNPGGGLSDVEELRTRQALWYPGETLPLSSERRLDRGPPRPPTHAEDPCTPAGGASVAQPPDAGTRARSPHAPPVSGVSSEACGARVASAGGGQQLDVESRASHCVSMHSDGLPSQPASGFMVPRSQPPCVKTAPASPGRAEGDGAFCWGLWVGDEAEAAARSQARGSRGSFAEATPLFTGRAGPCEPRAFSVAAAPPESGVERPQGKDSCGEAGGCTCCGGGAADDRGGPRSSLPLSFPPLALSRSMPAFIPPALAAAISCRRLSFPTTVCLGARLTSQSRLGLPAPLFSPASLSANAPVPSSVSAGGWSSFGGSPCLGDTRRQLQDLRPLVFSPDLPAMLWTWTFPAAHAVPLRTTGLLPQLRQRLAHLRHLQHILFQRSSWPPRRMHDRGAAAEGSSGPQDEGRRSHTDWSCPPRPQGASAPFPWHRGEDAKGEAAATSRAGGKGGGSIGAAGEAAAAQSEAESRELGARACDDTRRGGGGDSLGDLEASGIQREVEAEEEETKAAVPSHRQEAGPAERHTSRGDEEAVQPVPVEGTLAGPQLSPAPPRPVSSSQIDNANPVSEKHRKEYTLKSDVLTSPSRGAGDATTGAAPPSPAPCVKQEAPSLAKGRRGKKKKHRGQSEAAADTVSTSQKDSEEDVRGGLAPPSSPRPEREKTGAGALRPDAPRANEKDPKASGQQERHGDCDGPSAASLTAELGAGGAGVSAAQEQEIRGTGPSTAAMEGHGQRDSRVVSGVASVDARDASGSSSSPEQDARSSLAELRREKSGPDRSPRHPAHPENGPPSDRRRESLACGGGGDADGPSARTCGGLPRVSGGRLQPHPHHWGVGPNDEQMGVFRPRHMQQPNGLSPRREDGFPDGPGRDLPELDGDTLVQQRFIVHYAFLFDPGALDSDPESIAHAGTTNTRRHGRDGLGGMSSSEDQLTALEFLYFGRLCVIDGGFQAEDSAAGGVGVSGAPASELGASLLQSGHTEATDELLAELLKNVFLDAS</sequence>
<feature type="region of interest" description="Disordered" evidence="1">
    <location>
        <begin position="865"/>
        <end position="887"/>
    </location>
</feature>
<feature type="compositionally biased region" description="Basic and acidic residues" evidence="1">
    <location>
        <begin position="1414"/>
        <end position="1431"/>
    </location>
</feature>
<evidence type="ECO:0000256" key="1">
    <source>
        <dbReference type="SAM" id="MobiDB-lite"/>
    </source>
</evidence>
<comment type="caution">
    <text evidence="2">The sequence shown here is derived from an EMBL/GenBank/DDBJ whole genome shotgun (WGS) entry which is preliminary data.</text>
</comment>
<dbReference type="VEuPathDB" id="ToxoDB:BESB_077160"/>
<feature type="compositionally biased region" description="Basic residues" evidence="1">
    <location>
        <begin position="1561"/>
        <end position="1571"/>
    </location>
</feature>
<feature type="compositionally biased region" description="Basic and acidic residues" evidence="1">
    <location>
        <begin position="1804"/>
        <end position="1819"/>
    </location>
</feature>
<dbReference type="OrthoDB" id="330663at2759"/>
<proteinExistence type="predicted"/>
<feature type="compositionally biased region" description="Basic and acidic residues" evidence="1">
    <location>
        <begin position="1714"/>
        <end position="1726"/>
    </location>
</feature>
<feature type="compositionally biased region" description="Low complexity" evidence="1">
    <location>
        <begin position="1403"/>
        <end position="1413"/>
    </location>
</feature>
<feature type="region of interest" description="Disordered" evidence="1">
    <location>
        <begin position="970"/>
        <end position="1029"/>
    </location>
</feature>
<dbReference type="KEGG" id="bbes:BESB_077160"/>
<evidence type="ECO:0000313" key="2">
    <source>
        <dbReference type="EMBL" id="PFH33499.1"/>
    </source>
</evidence>
<feature type="compositionally biased region" description="Low complexity" evidence="1">
    <location>
        <begin position="1535"/>
        <end position="1544"/>
    </location>
</feature>
<feature type="compositionally biased region" description="Basic and acidic residues" evidence="1">
    <location>
        <begin position="1515"/>
        <end position="1524"/>
    </location>
</feature>
<protein>
    <submittedName>
        <fullName evidence="2">Uncharacterized protein</fullName>
    </submittedName>
</protein>
<name>A0A2A9M6B6_BESBE</name>
<feature type="region of interest" description="Disordered" evidence="1">
    <location>
        <begin position="1334"/>
        <end position="1820"/>
    </location>
</feature>
<feature type="region of interest" description="Disordered" evidence="1">
    <location>
        <begin position="1056"/>
        <end position="1086"/>
    </location>
</feature>
<feature type="region of interest" description="Disordered" evidence="1">
    <location>
        <begin position="907"/>
        <end position="939"/>
    </location>
</feature>
<keyword evidence="3" id="KW-1185">Reference proteome</keyword>
<gene>
    <name evidence="2" type="ORF">BESB_077160</name>
</gene>
<dbReference type="Proteomes" id="UP000224006">
    <property type="component" value="Chromosome VII"/>
</dbReference>
<dbReference type="EMBL" id="NWUJ01000008">
    <property type="protein sequence ID" value="PFH33499.1"/>
    <property type="molecule type" value="Genomic_DNA"/>
</dbReference>
<dbReference type="GeneID" id="40312642"/>
<feature type="region of interest" description="Disordered" evidence="1">
    <location>
        <begin position="233"/>
        <end position="272"/>
    </location>
</feature>
<feature type="compositionally biased region" description="Basic and acidic residues" evidence="1">
    <location>
        <begin position="1462"/>
        <end position="1478"/>
    </location>
</feature>
<feature type="compositionally biased region" description="Basic and acidic residues" evidence="1">
    <location>
        <begin position="1617"/>
        <end position="1638"/>
    </location>
</feature>
<reference evidence="2 3" key="1">
    <citation type="submission" date="2017-09" db="EMBL/GenBank/DDBJ databases">
        <title>Genome sequencing of Besnoitia besnoiti strain Bb-Ger1.</title>
        <authorList>
            <person name="Schares G."/>
            <person name="Venepally P."/>
            <person name="Lorenzi H.A."/>
        </authorList>
    </citation>
    <scope>NUCLEOTIDE SEQUENCE [LARGE SCALE GENOMIC DNA]</scope>
    <source>
        <strain evidence="2 3">Bb-Ger1</strain>
    </source>
</reference>
<feature type="compositionally biased region" description="Basic and acidic residues" evidence="1">
    <location>
        <begin position="259"/>
        <end position="272"/>
    </location>
</feature>